<dbReference type="PROSITE" id="PS50893">
    <property type="entry name" value="ABC_TRANSPORTER_2"/>
    <property type="match status" value="1"/>
</dbReference>
<dbReference type="InterPro" id="IPR005895">
    <property type="entry name" value="ABC_transptr_haem_export_CcmA"/>
</dbReference>
<dbReference type="GO" id="GO:0017004">
    <property type="term" value="P:cytochrome complex assembly"/>
    <property type="evidence" value="ECO:0007669"/>
    <property type="project" value="UniProtKB-KW"/>
</dbReference>
<dbReference type="STRING" id="314278.NB231_07217"/>
<keyword evidence="5" id="KW-1278">Translocase</keyword>
<gene>
    <name evidence="8" type="ORF">NB231_07217</name>
</gene>
<dbReference type="InterPro" id="IPR003593">
    <property type="entry name" value="AAA+_ATPase"/>
</dbReference>
<reference evidence="8 9" key="1">
    <citation type="submission" date="2006-02" db="EMBL/GenBank/DDBJ databases">
        <authorList>
            <person name="Waterbury J."/>
            <person name="Ferriera S."/>
            <person name="Johnson J."/>
            <person name="Kravitz S."/>
            <person name="Halpern A."/>
            <person name="Remington K."/>
            <person name="Beeson K."/>
            <person name="Tran B."/>
            <person name="Rogers Y.-H."/>
            <person name="Friedman R."/>
            <person name="Venter J.C."/>
        </authorList>
    </citation>
    <scope>NUCLEOTIDE SEQUENCE [LARGE SCALE GENOMIC DNA]</scope>
    <source>
        <strain evidence="8 9">Nb-231</strain>
    </source>
</reference>
<dbReference type="Pfam" id="PF00005">
    <property type="entry name" value="ABC_tran"/>
    <property type="match status" value="1"/>
</dbReference>
<dbReference type="SMART" id="SM00382">
    <property type="entry name" value="AAA"/>
    <property type="match status" value="1"/>
</dbReference>
<dbReference type="Proteomes" id="UP000003374">
    <property type="component" value="Unassembled WGS sequence"/>
</dbReference>
<dbReference type="PANTHER" id="PTHR43499">
    <property type="entry name" value="ABC TRANSPORTER I FAMILY MEMBER 1"/>
    <property type="match status" value="1"/>
</dbReference>
<dbReference type="eggNOG" id="COG4133">
    <property type="taxonomic scope" value="Bacteria"/>
</dbReference>
<keyword evidence="2" id="KW-0547">Nucleotide-binding</keyword>
<dbReference type="PANTHER" id="PTHR43499:SF1">
    <property type="entry name" value="ABC TRANSPORTER I FAMILY MEMBER 1"/>
    <property type="match status" value="1"/>
</dbReference>
<comment type="caution">
    <text evidence="8">The sequence shown here is derived from an EMBL/GenBank/DDBJ whole genome shotgun (WGS) entry which is preliminary data.</text>
</comment>
<dbReference type="GO" id="GO:0005524">
    <property type="term" value="F:ATP binding"/>
    <property type="evidence" value="ECO:0007669"/>
    <property type="project" value="UniProtKB-KW"/>
</dbReference>
<dbReference type="GO" id="GO:0016887">
    <property type="term" value="F:ATP hydrolysis activity"/>
    <property type="evidence" value="ECO:0007669"/>
    <property type="project" value="InterPro"/>
</dbReference>
<dbReference type="OrthoDB" id="9800654at2"/>
<dbReference type="NCBIfam" id="TIGR01189">
    <property type="entry name" value="ccmA"/>
    <property type="match status" value="1"/>
</dbReference>
<keyword evidence="6" id="KW-0472">Membrane</keyword>
<dbReference type="InterPro" id="IPR027417">
    <property type="entry name" value="P-loop_NTPase"/>
</dbReference>
<evidence type="ECO:0000259" key="7">
    <source>
        <dbReference type="PROSITE" id="PS50893"/>
    </source>
</evidence>
<dbReference type="InterPro" id="IPR003439">
    <property type="entry name" value="ABC_transporter-like_ATP-bd"/>
</dbReference>
<dbReference type="Gene3D" id="3.40.50.300">
    <property type="entry name" value="P-loop containing nucleotide triphosphate hydrolases"/>
    <property type="match status" value="1"/>
</dbReference>
<dbReference type="EMBL" id="AAOF01000019">
    <property type="protein sequence ID" value="EAR20569.1"/>
    <property type="molecule type" value="Genomic_DNA"/>
</dbReference>
<evidence type="ECO:0000313" key="9">
    <source>
        <dbReference type="Proteomes" id="UP000003374"/>
    </source>
</evidence>
<evidence type="ECO:0000256" key="6">
    <source>
        <dbReference type="ARBA" id="ARBA00023136"/>
    </source>
</evidence>
<protein>
    <submittedName>
        <fullName evidence="8">Heme exporter protein CcmA</fullName>
    </submittedName>
</protein>
<keyword evidence="1" id="KW-0813">Transport</keyword>
<evidence type="ECO:0000256" key="5">
    <source>
        <dbReference type="ARBA" id="ARBA00022967"/>
    </source>
</evidence>
<organism evidence="8 9">
    <name type="scientific">Nitrococcus mobilis Nb-231</name>
    <dbReference type="NCBI Taxonomy" id="314278"/>
    <lineage>
        <taxon>Bacteria</taxon>
        <taxon>Pseudomonadati</taxon>
        <taxon>Pseudomonadota</taxon>
        <taxon>Gammaproteobacteria</taxon>
        <taxon>Chromatiales</taxon>
        <taxon>Ectothiorhodospiraceae</taxon>
        <taxon>Nitrococcus</taxon>
    </lineage>
</organism>
<name>A4BUK3_9GAMM</name>
<feature type="domain" description="ABC transporter" evidence="7">
    <location>
        <begin position="4"/>
        <end position="205"/>
    </location>
</feature>
<dbReference type="GO" id="GO:0022857">
    <property type="term" value="F:transmembrane transporter activity"/>
    <property type="evidence" value="ECO:0007669"/>
    <property type="project" value="InterPro"/>
</dbReference>
<evidence type="ECO:0000256" key="3">
    <source>
        <dbReference type="ARBA" id="ARBA00022748"/>
    </source>
</evidence>
<dbReference type="InterPro" id="IPR017871">
    <property type="entry name" value="ABC_transporter-like_CS"/>
</dbReference>
<dbReference type="HOGENOM" id="CLU_000604_1_2_6"/>
<dbReference type="PROSITE" id="PS00211">
    <property type="entry name" value="ABC_TRANSPORTER_1"/>
    <property type="match status" value="1"/>
</dbReference>
<evidence type="ECO:0000256" key="1">
    <source>
        <dbReference type="ARBA" id="ARBA00022448"/>
    </source>
</evidence>
<accession>A4BUK3</accession>
<dbReference type="NCBIfam" id="NF010061">
    <property type="entry name" value="PRK13538.1"/>
    <property type="match status" value="1"/>
</dbReference>
<evidence type="ECO:0000256" key="4">
    <source>
        <dbReference type="ARBA" id="ARBA00022840"/>
    </source>
</evidence>
<keyword evidence="4" id="KW-0067">ATP-binding</keyword>
<proteinExistence type="predicted"/>
<keyword evidence="3" id="KW-0201">Cytochrome c-type biogenesis</keyword>
<evidence type="ECO:0000256" key="2">
    <source>
        <dbReference type="ARBA" id="ARBA00022741"/>
    </source>
</evidence>
<dbReference type="SUPFAM" id="SSF52540">
    <property type="entry name" value="P-loop containing nucleoside triphosphate hydrolases"/>
    <property type="match status" value="1"/>
</dbReference>
<evidence type="ECO:0000313" key="8">
    <source>
        <dbReference type="EMBL" id="EAR20569.1"/>
    </source>
</evidence>
<keyword evidence="9" id="KW-1185">Reference proteome</keyword>
<dbReference type="AlphaFoldDB" id="A4BUK3"/>
<dbReference type="RefSeq" id="WP_005000919.1">
    <property type="nucleotide sequence ID" value="NZ_CH672427.1"/>
</dbReference>
<sequence length="205" mass="22216">MSMLRIEKLTISRGERILATDLNFQVKPGEALVAEGPNGSGKTTLLRTLATLSPPLRGTIYWQDHALSDITEVYRSKMLFLGHTPAVKLDLTPEENLKVYARLAGAVTEPSAALECLGIRRYAATLCRHLSAGQLRRVALARLILTAAPLWILDEPFTALDRQTIDGLSSLLEEHLAEGGSAIITTHQQLSLGRASVARLPLGTG</sequence>